<evidence type="ECO:0000256" key="1">
    <source>
        <dbReference type="PROSITE-ProRule" id="PRU00221"/>
    </source>
</evidence>
<evidence type="ECO:0000256" key="2">
    <source>
        <dbReference type="SAM" id="MobiDB-lite"/>
    </source>
</evidence>
<dbReference type="PANTHER" id="PTHR44566">
    <property type="entry name" value="TRANSDUCIN/WD40 REPEAT-LIKE SUPERFAMILY PROTEIN"/>
    <property type="match status" value="1"/>
</dbReference>
<dbReference type="Pfam" id="PF00400">
    <property type="entry name" value="WD40"/>
    <property type="match status" value="2"/>
</dbReference>
<organism evidence="3 4">
    <name type="scientific">Phytophthora pseudosyringae</name>
    <dbReference type="NCBI Taxonomy" id="221518"/>
    <lineage>
        <taxon>Eukaryota</taxon>
        <taxon>Sar</taxon>
        <taxon>Stramenopiles</taxon>
        <taxon>Oomycota</taxon>
        <taxon>Peronosporomycetes</taxon>
        <taxon>Peronosporales</taxon>
        <taxon>Peronosporaceae</taxon>
        <taxon>Phytophthora</taxon>
    </lineage>
</organism>
<keyword evidence="1" id="KW-0853">WD repeat</keyword>
<proteinExistence type="predicted"/>
<comment type="caution">
    <text evidence="3">The sequence shown here is derived from an EMBL/GenBank/DDBJ whole genome shotgun (WGS) entry which is preliminary data.</text>
</comment>
<evidence type="ECO:0000313" key="3">
    <source>
        <dbReference type="EMBL" id="KAG7391869.1"/>
    </source>
</evidence>
<dbReference type="InterPro" id="IPR001680">
    <property type="entry name" value="WD40_rpt"/>
</dbReference>
<dbReference type="EMBL" id="JAGDFM010000016">
    <property type="protein sequence ID" value="KAG7391869.1"/>
    <property type="molecule type" value="Genomic_DNA"/>
</dbReference>
<sequence>MDSLLEYVSPPSSPPRGDGLPTTAASDAETRRLLVAQRIAGQRRAFAHHSTREEATFAFRGYAAKRRRRHARNEPQKYFKSIAREQAEGNAALPLFKHGTKVPSDLTADSKLERAIPLRRRNRQRFVGHHKAVNELQWHPTYPNLFLSVSMDATVRVWNASAVEDERCQRLLTHHSLGVKSAKWSLDGRQILSGGYDGLAFFVDAETGQALQELRRPDVGTTSASIERITTVRFHPTESSSVLLGTDKGRIYCHDLREKTPQHPVITYTKSFGDVHDLLFLGIDGQRFVSSAGVMQRDASNQTLLVWDWRSATLLYDRLDDNMLAHTCLRAHPNRPYFVAQCRGNYATLYSTHAPYKRLKGPSIGGHRPPLRFSGSHEVEGYNIQCSFSHDATLWASGDANGRVVIYRSSGKRELVESFQLYEQRTACVCAEYQSSILGSKHVLLTGSSAGDVDLFQ</sequence>
<dbReference type="PANTHER" id="PTHR44566:SF1">
    <property type="entry name" value="WD REPEAT-CONTAINING PROTEIN 25"/>
    <property type="match status" value="1"/>
</dbReference>
<dbReference type="SMART" id="SM00320">
    <property type="entry name" value="WD40"/>
    <property type="match status" value="4"/>
</dbReference>
<name>A0A8T1WJI4_9STRA</name>
<dbReference type="AlphaFoldDB" id="A0A8T1WJI4"/>
<dbReference type="OrthoDB" id="256303at2759"/>
<evidence type="ECO:0000313" key="4">
    <source>
        <dbReference type="Proteomes" id="UP000694044"/>
    </source>
</evidence>
<gene>
    <name evidence="3" type="primary">WDR25_1</name>
    <name evidence="3" type="ORF">PHYPSEUDO_003075</name>
</gene>
<keyword evidence="4" id="KW-1185">Reference proteome</keyword>
<dbReference type="PROSITE" id="PS50082">
    <property type="entry name" value="WD_REPEATS_2"/>
    <property type="match status" value="1"/>
</dbReference>
<dbReference type="Proteomes" id="UP000694044">
    <property type="component" value="Unassembled WGS sequence"/>
</dbReference>
<reference evidence="3" key="1">
    <citation type="submission" date="2021-02" db="EMBL/GenBank/DDBJ databases">
        <authorList>
            <person name="Palmer J.M."/>
        </authorList>
    </citation>
    <scope>NUCLEOTIDE SEQUENCE</scope>
    <source>
        <strain evidence="3">SCRP734</strain>
    </source>
</reference>
<feature type="repeat" description="WD" evidence="1">
    <location>
        <begin position="126"/>
        <end position="159"/>
    </location>
</feature>
<accession>A0A8T1WJI4</accession>
<protein>
    <submittedName>
        <fullName evidence="3">WD repeat-containing protein 25</fullName>
    </submittedName>
</protein>
<dbReference type="PROSITE" id="PS50294">
    <property type="entry name" value="WD_REPEATS_REGION"/>
    <property type="match status" value="1"/>
</dbReference>
<dbReference type="InterPro" id="IPR053053">
    <property type="entry name" value="WD_repeat_protein"/>
</dbReference>
<feature type="region of interest" description="Disordered" evidence="2">
    <location>
        <begin position="1"/>
        <end position="26"/>
    </location>
</feature>